<dbReference type="GO" id="GO:0098703">
    <property type="term" value="P:calcium ion import across plasma membrane"/>
    <property type="evidence" value="ECO:0007669"/>
    <property type="project" value="TreeGrafter"/>
</dbReference>
<dbReference type="Gene3D" id="1.25.40.20">
    <property type="entry name" value="Ankyrin repeat-containing domain"/>
    <property type="match status" value="1"/>
</dbReference>
<keyword evidence="1" id="KW-0677">Repeat</keyword>
<dbReference type="EMBL" id="HBFA01019463">
    <property type="protein sequence ID" value="CAD8669360.1"/>
    <property type="molecule type" value="Transcribed_RNA"/>
</dbReference>
<feature type="transmembrane region" description="Helical" evidence="3">
    <location>
        <begin position="347"/>
        <end position="371"/>
    </location>
</feature>
<proteinExistence type="predicted"/>
<accession>A0A7S0R7I2</accession>
<feature type="compositionally biased region" description="Low complexity" evidence="2">
    <location>
        <begin position="700"/>
        <end position="709"/>
    </location>
</feature>
<dbReference type="PANTHER" id="PTHR10582:SF2">
    <property type="entry name" value="INACTIVE"/>
    <property type="match status" value="1"/>
</dbReference>
<keyword evidence="3" id="KW-1133">Transmembrane helix</keyword>
<keyword evidence="3" id="KW-0472">Membrane</keyword>
<dbReference type="InterPro" id="IPR036770">
    <property type="entry name" value="Ankyrin_rpt-contain_sf"/>
</dbReference>
<feature type="region of interest" description="Disordered" evidence="2">
    <location>
        <begin position="772"/>
        <end position="803"/>
    </location>
</feature>
<sequence length="831" mass="93832">MFSPRGSVGPIVSVLHLCVLNDLPELYVYLVDKYGISEHLLNNENLTPLQLAAKLDKLDIFTFILDRRKTLLWAFGDVICFANSMTEHETQRTSLAVPSTMEIVVRYNRLNMMQNKFIVECLDKKWKQLYMFFWGLVYAYVGSYILFVYIVSKQTSKSHAPDWAVWTSLGFSCAWFIFILLYSRNSMVYYIETLVVQLQEVKRPVPRGMRQVWKHLSQSNHKHSPHDNWQFEDAQEKACDQRHLRSNIFSNISKVLKELYGAFMDGGFGMLVPYVATSAYSSARILVKNSVHGVDDLDDIVPDDLASIQTVAVLTGGYFMMFFFVTGIEARDIGQYIHIVMDTVMSVILPFAVVYFVLLLPHMAALLIQFLRESEGEVPEYGSIGSAMGKMLGIALTGMERDDFLVGRHSLFYWLNGVELVVYTLLVYVLLLNLLIAVLSQKIEEMQKQSVLHLRMRKARIILWLEKLVLLGCYTQTGKVGEPMPSQDPFRAILQSTAADKGAEYEPLKVVVRIVGWPADVAWECKHTVMVKRLLLDAAMSKPMYLDMGSSREFRESEGIADRSLDLLSFKDILGPSDNWRCKEDVRQVLATVAEMGKADRKRHEDNNHSSPHASLQGMIATHAKYPLWRNGCFVTGGDPKQDVVQSPDSVFISMSLFVPTKLHKPTDWKASLEAWISSAVRPQTHRPTNQVQPAGGGQQSSSAGQSPQRISLSHLASKRTIVRRLYLEGEFKRRLKDILKPGGTRATRSLSAFSKLVRIWTQRRVSEDRAEAYARPATPVDAGLRKPSTSNGGPPTKSASFVADGTNLNVSVDIVDESTRSIQFETKIPM</sequence>
<feature type="transmembrane region" description="Helical" evidence="3">
    <location>
        <begin position="163"/>
        <end position="182"/>
    </location>
</feature>
<evidence type="ECO:0000256" key="1">
    <source>
        <dbReference type="ARBA" id="ARBA00022737"/>
    </source>
</evidence>
<organism evidence="4">
    <name type="scientific">Pyramimonas obovata</name>
    <dbReference type="NCBI Taxonomy" id="1411642"/>
    <lineage>
        <taxon>Eukaryota</taxon>
        <taxon>Viridiplantae</taxon>
        <taxon>Chlorophyta</taxon>
        <taxon>Pyramimonadophyceae</taxon>
        <taxon>Pyramimonadales</taxon>
        <taxon>Pyramimonadaceae</taxon>
        <taxon>Pyramimonas</taxon>
        <taxon>Pyramimonas incertae sedis</taxon>
    </lineage>
</organism>
<feature type="transmembrane region" description="Helical" evidence="3">
    <location>
        <begin position="259"/>
        <end position="276"/>
    </location>
</feature>
<feature type="transmembrane region" description="Helical" evidence="3">
    <location>
        <begin position="461"/>
        <end position="477"/>
    </location>
</feature>
<gene>
    <name evidence="4" type="ORF">POBO1169_LOCUS9959</name>
</gene>
<dbReference type="GO" id="GO:0005216">
    <property type="term" value="F:monoatomic ion channel activity"/>
    <property type="evidence" value="ECO:0007669"/>
    <property type="project" value="InterPro"/>
</dbReference>
<dbReference type="InterPro" id="IPR024862">
    <property type="entry name" value="TRPV"/>
</dbReference>
<feature type="transmembrane region" description="Helical" evidence="3">
    <location>
        <begin position="129"/>
        <end position="151"/>
    </location>
</feature>
<reference evidence="4" key="1">
    <citation type="submission" date="2021-01" db="EMBL/GenBank/DDBJ databases">
        <authorList>
            <person name="Corre E."/>
            <person name="Pelletier E."/>
            <person name="Niang G."/>
            <person name="Scheremetjew M."/>
            <person name="Finn R."/>
            <person name="Kale V."/>
            <person name="Holt S."/>
            <person name="Cochrane G."/>
            <person name="Meng A."/>
            <person name="Brown T."/>
            <person name="Cohen L."/>
        </authorList>
    </citation>
    <scope>NUCLEOTIDE SEQUENCE</scope>
    <source>
        <strain evidence="4">CCMP722</strain>
    </source>
</reference>
<evidence type="ECO:0000256" key="3">
    <source>
        <dbReference type="SAM" id="Phobius"/>
    </source>
</evidence>
<evidence type="ECO:0008006" key="5">
    <source>
        <dbReference type="Google" id="ProtNLM"/>
    </source>
</evidence>
<feature type="region of interest" description="Disordered" evidence="2">
    <location>
        <begin position="683"/>
        <end position="713"/>
    </location>
</feature>
<dbReference type="AlphaFoldDB" id="A0A7S0R7I2"/>
<name>A0A7S0R7I2_9CHLO</name>
<protein>
    <recommendedName>
        <fullName evidence="5">Ion transport domain-containing protein</fullName>
    </recommendedName>
</protein>
<feature type="compositionally biased region" description="Polar residues" evidence="2">
    <location>
        <begin position="788"/>
        <end position="800"/>
    </location>
</feature>
<feature type="transmembrane region" description="Helical" evidence="3">
    <location>
        <begin position="306"/>
        <end position="326"/>
    </location>
</feature>
<keyword evidence="3" id="KW-0812">Transmembrane</keyword>
<dbReference type="GO" id="GO:0005886">
    <property type="term" value="C:plasma membrane"/>
    <property type="evidence" value="ECO:0007669"/>
    <property type="project" value="TreeGrafter"/>
</dbReference>
<dbReference type="SUPFAM" id="SSF48403">
    <property type="entry name" value="Ankyrin repeat"/>
    <property type="match status" value="1"/>
</dbReference>
<dbReference type="PANTHER" id="PTHR10582">
    <property type="entry name" value="TRANSIENT RECEPTOR POTENTIAL ION CHANNEL PROTEIN"/>
    <property type="match status" value="1"/>
</dbReference>
<evidence type="ECO:0000256" key="2">
    <source>
        <dbReference type="SAM" id="MobiDB-lite"/>
    </source>
</evidence>
<evidence type="ECO:0000313" key="4">
    <source>
        <dbReference type="EMBL" id="CAD8669360.1"/>
    </source>
</evidence>
<feature type="transmembrane region" description="Helical" evidence="3">
    <location>
        <begin position="420"/>
        <end position="440"/>
    </location>
</feature>